<dbReference type="InterPro" id="IPR018712">
    <property type="entry name" value="Tle1-like_cat"/>
</dbReference>
<dbReference type="Pfam" id="PF09994">
    <property type="entry name" value="T6SS_Tle1-like_cat"/>
    <property type="match status" value="1"/>
</dbReference>
<evidence type="ECO:0000313" key="2">
    <source>
        <dbReference type="EMBL" id="EAR22622.1"/>
    </source>
</evidence>
<organism evidence="2 3">
    <name type="scientific">Nitrococcus mobilis Nb-231</name>
    <dbReference type="NCBI Taxonomy" id="314278"/>
    <lineage>
        <taxon>Bacteria</taxon>
        <taxon>Pseudomonadati</taxon>
        <taxon>Pseudomonadota</taxon>
        <taxon>Gammaproteobacteria</taxon>
        <taxon>Chromatiales</taxon>
        <taxon>Ectothiorhodospiraceae</taxon>
        <taxon>Nitrococcus</taxon>
    </lineage>
</organism>
<dbReference type="RefSeq" id="WP_005001758.1">
    <property type="nucleotide sequence ID" value="NZ_CH672427.1"/>
</dbReference>
<evidence type="ECO:0000259" key="1">
    <source>
        <dbReference type="Pfam" id="PF09994"/>
    </source>
</evidence>
<protein>
    <recommendedName>
        <fullName evidence="1">T6SS Phospholipase effector Tle1-like catalytic domain-containing protein</fullName>
    </recommendedName>
</protein>
<dbReference type="HOGENOM" id="CLU_005049_6_1_6"/>
<comment type="caution">
    <text evidence="2">The sequence shown here is derived from an EMBL/GenBank/DDBJ whole genome shotgun (WGS) entry which is preliminary data.</text>
</comment>
<accession>A4BN23</accession>
<dbReference type="OrthoDB" id="4378831at2"/>
<evidence type="ECO:0000313" key="3">
    <source>
        <dbReference type="Proteomes" id="UP000003374"/>
    </source>
</evidence>
<dbReference type="PANTHER" id="PTHR33840">
    <property type="match status" value="1"/>
</dbReference>
<keyword evidence="3" id="KW-1185">Reference proteome</keyword>
<dbReference type="eggNOG" id="COG3673">
    <property type="taxonomic scope" value="Bacteria"/>
</dbReference>
<feature type="domain" description="T6SS Phospholipase effector Tle1-like catalytic" evidence="1">
    <location>
        <begin position="4"/>
        <end position="260"/>
    </location>
</feature>
<dbReference type="PANTHER" id="PTHR33840:SF1">
    <property type="entry name" value="TLE1 PHOSPHOLIPASE DOMAIN-CONTAINING PROTEIN"/>
    <property type="match status" value="1"/>
</dbReference>
<reference evidence="2 3" key="1">
    <citation type="submission" date="2006-02" db="EMBL/GenBank/DDBJ databases">
        <authorList>
            <person name="Waterbury J."/>
            <person name="Ferriera S."/>
            <person name="Johnson J."/>
            <person name="Kravitz S."/>
            <person name="Halpern A."/>
            <person name="Remington K."/>
            <person name="Beeson K."/>
            <person name="Tran B."/>
            <person name="Rogers Y.-H."/>
            <person name="Friedman R."/>
            <person name="Venter J.C."/>
        </authorList>
    </citation>
    <scope>NUCLEOTIDE SEQUENCE [LARGE SCALE GENOMIC DNA]</scope>
    <source>
        <strain evidence="2 3">Nb-231</strain>
    </source>
</reference>
<dbReference type="Proteomes" id="UP000003374">
    <property type="component" value="Unassembled WGS sequence"/>
</dbReference>
<gene>
    <name evidence="2" type="ORF">NB231_09228</name>
</gene>
<dbReference type="AlphaFoldDB" id="A4BN23"/>
<proteinExistence type="predicted"/>
<dbReference type="EMBL" id="AAOF01000002">
    <property type="protein sequence ID" value="EAR22622.1"/>
    <property type="molecule type" value="Genomic_DNA"/>
</dbReference>
<sequence>MALRRFLVCFDGTWNTPDSGEKPTNVVKLLRAVCNQAGGVSQTCFYEKGVGTDGPVDRLLGGASGKGLTANLVNGYRFLANNVDSDDEIYVFGFSRGAYTARSLVGFIALAGLLSPLELGRNLGRVLEVYREEHLSLAQKRERIDELGINRRPDVGIRCVGVWDTVGSLGIPGDLGRRLAKKYYFHDVQLSSKVDVALHAVAIDEKRSAFAPTLWVRKEDDAPVEGQTVEQVWFCGVHSNIGGSYADAGLSDIALEWMIKRVAANTGLAFDEEYIREHVKPDIRGDGIDSRTALYKGSVAFPYQRLVNQCIPKGSGIGDWFRDTFRSLDRRNIPPEGSVFINERIHVSTLERWAKTVVHDNTPDTPYRPSNLAAAIRRHSRDGGVPVVGWDGEIIPGETVKWPPVD</sequence>
<name>A4BN23_9GAMM</name>